<feature type="domain" description="Cathepsin propeptide inhibitor" evidence="1">
    <location>
        <begin position="23"/>
        <end position="84"/>
    </location>
</feature>
<dbReference type="AlphaFoldDB" id="A0A7R9L2D3"/>
<evidence type="ECO:0000259" key="1">
    <source>
        <dbReference type="SMART" id="SM00848"/>
    </source>
</evidence>
<accession>A0A7R9L2D3</accession>
<dbReference type="InterPro" id="IPR038765">
    <property type="entry name" value="Papain-like_cys_pep_sf"/>
</dbReference>
<gene>
    <name evidence="2" type="ORF">OSB1V03_LOCUS13019</name>
</gene>
<protein>
    <recommendedName>
        <fullName evidence="1">Cathepsin propeptide inhibitor domain-containing protein</fullName>
    </recommendedName>
</protein>
<feature type="non-terminal residue" evidence="2">
    <location>
        <position position="1"/>
    </location>
</feature>
<keyword evidence="3" id="KW-1185">Reference proteome</keyword>
<dbReference type="EMBL" id="CAJPIZ010011277">
    <property type="protein sequence ID" value="CAG2113047.1"/>
    <property type="molecule type" value="Genomic_DNA"/>
</dbReference>
<dbReference type="EMBL" id="OC865852">
    <property type="protein sequence ID" value="CAD7632617.1"/>
    <property type="molecule type" value="Genomic_DNA"/>
</dbReference>
<evidence type="ECO:0000313" key="2">
    <source>
        <dbReference type="EMBL" id="CAD7632617.1"/>
    </source>
</evidence>
<name>A0A7R9L2D3_9ACAR</name>
<dbReference type="SUPFAM" id="SSF54001">
    <property type="entry name" value="Cysteine proteinases"/>
    <property type="match status" value="1"/>
</dbReference>
<dbReference type="Pfam" id="PF08246">
    <property type="entry name" value="Inhibitor_I29"/>
    <property type="match status" value="1"/>
</dbReference>
<evidence type="ECO:0000313" key="3">
    <source>
        <dbReference type="Proteomes" id="UP000759131"/>
    </source>
</evidence>
<dbReference type="InterPro" id="IPR013201">
    <property type="entry name" value="Prot_inhib_I29"/>
</dbReference>
<dbReference type="OrthoDB" id="6424705at2759"/>
<sequence>KSLQSKIPEKSVDITSDQIETEWQNFKQKFRKNNAMLNYDESKRRQIFADNYRRIRDHNKEADKGVHTYRLGVNQFTDMTQHEFTNGLCGHRT</sequence>
<dbReference type="Gene3D" id="1.10.287.2250">
    <property type="match status" value="1"/>
</dbReference>
<proteinExistence type="predicted"/>
<dbReference type="Proteomes" id="UP000759131">
    <property type="component" value="Unassembled WGS sequence"/>
</dbReference>
<dbReference type="SMART" id="SM00848">
    <property type="entry name" value="Inhibitor_I29"/>
    <property type="match status" value="1"/>
</dbReference>
<reference evidence="2" key="1">
    <citation type="submission" date="2020-11" db="EMBL/GenBank/DDBJ databases">
        <authorList>
            <person name="Tran Van P."/>
        </authorList>
    </citation>
    <scope>NUCLEOTIDE SEQUENCE</scope>
</reference>
<organism evidence="2">
    <name type="scientific">Medioppia subpectinata</name>
    <dbReference type="NCBI Taxonomy" id="1979941"/>
    <lineage>
        <taxon>Eukaryota</taxon>
        <taxon>Metazoa</taxon>
        <taxon>Ecdysozoa</taxon>
        <taxon>Arthropoda</taxon>
        <taxon>Chelicerata</taxon>
        <taxon>Arachnida</taxon>
        <taxon>Acari</taxon>
        <taxon>Acariformes</taxon>
        <taxon>Sarcoptiformes</taxon>
        <taxon>Oribatida</taxon>
        <taxon>Brachypylina</taxon>
        <taxon>Oppioidea</taxon>
        <taxon>Oppiidae</taxon>
        <taxon>Medioppia</taxon>
    </lineage>
</organism>